<sequence length="545" mass="56330">MSERKDEDEQVVSLLEEAPRPSDAAGLSSCSPRIVTALYCSTMAINGGMVGAFGPSLETFHRTTHLSPGQLGTAVLANRLAKLFGTVLWAWYAERISASAARGALSAPLMLRPHAAMAVGLATSAASCAVIGFTTSADALRFVVAASGVPYGFTDSACIMLTLWLWRSDAGRQRGAVAVVNVFFTGGAFVTPILVAASLHYLEATVWPAFHTLAAAAILAAAALSCTPSPAPERKSSAASRSTAELDAVSSESEPSELLPKGQSRAGVASTGDSGGGDEGYGDEGGGTPDARGKLGEEEARLGGASPDSREGSRASLGGSLGGSEGRRAAVLIAAAGVIGFFANGCEHTAATWLSPYGVRWCGLADERMAVMTSNYWTSMSAGRVAWAVGSSFVKSAWPVLLLNIALCSIGSLLFCSTSEGALLAAALSLGVGVSSIFPALVSLPAELRVEMTPQRLAVLQLMASAGALREAQPSGCGRERGHRPSPRCRRDALPVRCRHPLPDAHVLVVWAGAHRDAGRRLHCARHGLLRLSNAAAKLPADSAR</sequence>
<evidence type="ECO:0000256" key="4">
    <source>
        <dbReference type="SAM" id="MobiDB-lite"/>
    </source>
</evidence>
<dbReference type="InterPro" id="IPR036259">
    <property type="entry name" value="MFS_trans_sf"/>
</dbReference>
<evidence type="ECO:0008006" key="7">
    <source>
        <dbReference type="Google" id="ProtNLM"/>
    </source>
</evidence>
<dbReference type="Gene3D" id="1.20.1250.20">
    <property type="entry name" value="MFS general substrate transporter like domains"/>
    <property type="match status" value="1"/>
</dbReference>
<feature type="region of interest" description="Disordered" evidence="4">
    <location>
        <begin position="230"/>
        <end position="324"/>
    </location>
</feature>
<keyword evidence="3 5" id="KW-0472">Membrane</keyword>
<feature type="transmembrane region" description="Helical" evidence="5">
    <location>
        <begin position="178"/>
        <end position="202"/>
    </location>
</feature>
<feature type="compositionally biased region" description="Basic and acidic residues" evidence="4">
    <location>
        <begin position="291"/>
        <end position="301"/>
    </location>
</feature>
<evidence type="ECO:0000256" key="1">
    <source>
        <dbReference type="ARBA" id="ARBA00022692"/>
    </source>
</evidence>
<reference evidence="6" key="1">
    <citation type="submission" date="2021-01" db="EMBL/GenBank/DDBJ databases">
        <authorList>
            <person name="Corre E."/>
            <person name="Pelletier E."/>
            <person name="Niang G."/>
            <person name="Scheremetjew M."/>
            <person name="Finn R."/>
            <person name="Kale V."/>
            <person name="Holt S."/>
            <person name="Cochrane G."/>
            <person name="Meng A."/>
            <person name="Brown T."/>
            <person name="Cohen L."/>
        </authorList>
    </citation>
    <scope>NUCLEOTIDE SEQUENCE</scope>
    <source>
        <strain evidence="6">379</strain>
    </source>
</reference>
<feature type="region of interest" description="Disordered" evidence="4">
    <location>
        <begin position="1"/>
        <end position="28"/>
    </location>
</feature>
<dbReference type="EMBL" id="HBIR01016307">
    <property type="protein sequence ID" value="CAE0541283.1"/>
    <property type="molecule type" value="Transcribed_RNA"/>
</dbReference>
<name>A0A7S3S1Y2_EMIHU</name>
<evidence type="ECO:0000256" key="5">
    <source>
        <dbReference type="SAM" id="Phobius"/>
    </source>
</evidence>
<evidence type="ECO:0000256" key="3">
    <source>
        <dbReference type="ARBA" id="ARBA00023136"/>
    </source>
</evidence>
<dbReference type="SUPFAM" id="SSF103473">
    <property type="entry name" value="MFS general substrate transporter"/>
    <property type="match status" value="1"/>
</dbReference>
<dbReference type="AlphaFoldDB" id="A0A7S3S1Y2"/>
<feature type="transmembrane region" description="Helical" evidence="5">
    <location>
        <begin position="139"/>
        <end position="166"/>
    </location>
</feature>
<feature type="compositionally biased region" description="Gly residues" evidence="4">
    <location>
        <begin position="273"/>
        <end position="288"/>
    </location>
</feature>
<feature type="transmembrane region" description="Helical" evidence="5">
    <location>
        <begin position="421"/>
        <end position="442"/>
    </location>
</feature>
<accession>A0A7S3S1Y2</accession>
<proteinExistence type="predicted"/>
<dbReference type="PANTHER" id="PTHR23121">
    <property type="entry name" value="SODIUM-DEPENDENT GLUCOSE TRANSPORTER 1"/>
    <property type="match status" value="1"/>
</dbReference>
<gene>
    <name evidence="6" type="ORF">EHUX00137_LOCUS12176</name>
</gene>
<evidence type="ECO:0000256" key="2">
    <source>
        <dbReference type="ARBA" id="ARBA00022989"/>
    </source>
</evidence>
<feature type="compositionally biased region" description="Low complexity" evidence="4">
    <location>
        <begin position="250"/>
        <end position="260"/>
    </location>
</feature>
<keyword evidence="2 5" id="KW-1133">Transmembrane helix</keyword>
<feature type="transmembrane region" description="Helical" evidence="5">
    <location>
        <begin position="208"/>
        <end position="227"/>
    </location>
</feature>
<protein>
    <recommendedName>
        <fullName evidence="7">Major facilitator superfamily (MFS) profile domain-containing protein</fullName>
    </recommendedName>
</protein>
<evidence type="ECO:0000313" key="6">
    <source>
        <dbReference type="EMBL" id="CAE0541283.1"/>
    </source>
</evidence>
<feature type="transmembrane region" description="Helical" evidence="5">
    <location>
        <begin position="115"/>
        <end position="133"/>
    </location>
</feature>
<dbReference type="PANTHER" id="PTHR23121:SF9">
    <property type="entry name" value="SODIUM-DEPENDENT GLUCOSE TRANSPORTER 1"/>
    <property type="match status" value="1"/>
</dbReference>
<organism evidence="6">
    <name type="scientific">Emiliania huxleyi</name>
    <name type="common">Coccolithophore</name>
    <name type="synonym">Pontosphaera huxleyi</name>
    <dbReference type="NCBI Taxonomy" id="2903"/>
    <lineage>
        <taxon>Eukaryota</taxon>
        <taxon>Haptista</taxon>
        <taxon>Haptophyta</taxon>
        <taxon>Prymnesiophyceae</taxon>
        <taxon>Isochrysidales</taxon>
        <taxon>Noelaerhabdaceae</taxon>
        <taxon>Emiliania</taxon>
    </lineage>
</organism>
<keyword evidence="1 5" id="KW-0812">Transmembrane</keyword>